<evidence type="ECO:0000256" key="1">
    <source>
        <dbReference type="ARBA" id="ARBA00009856"/>
    </source>
</evidence>
<dbReference type="EMBL" id="JAKMXF010000321">
    <property type="protein sequence ID" value="KAI6649272.1"/>
    <property type="molecule type" value="Genomic_DNA"/>
</dbReference>
<proteinExistence type="inferred from homology"/>
<dbReference type="PANTHER" id="PTHR28626">
    <property type="entry name" value="SRR1-LIKE PROTEIN"/>
    <property type="match status" value="1"/>
</dbReference>
<comment type="similarity">
    <text evidence="1">Belongs to the SRR1 family.</text>
</comment>
<comment type="caution">
    <text evidence="3">The sequence shown here is derived from an EMBL/GenBank/DDBJ whole genome shotgun (WGS) entry which is preliminary data.</text>
</comment>
<evidence type="ECO:0000259" key="2">
    <source>
        <dbReference type="Pfam" id="PF07985"/>
    </source>
</evidence>
<dbReference type="GO" id="GO:0005634">
    <property type="term" value="C:nucleus"/>
    <property type="evidence" value="ECO:0007669"/>
    <property type="project" value="TreeGrafter"/>
</dbReference>
<evidence type="ECO:0000313" key="4">
    <source>
        <dbReference type="Proteomes" id="UP001165289"/>
    </source>
</evidence>
<dbReference type="InterPro" id="IPR040044">
    <property type="entry name" value="SRR1L"/>
</dbReference>
<reference evidence="3 4" key="1">
    <citation type="journal article" date="2023" name="BMC Biol.">
        <title>The compact genome of the sponge Oopsacas minuta (Hexactinellida) is lacking key metazoan core genes.</title>
        <authorList>
            <person name="Santini S."/>
            <person name="Schenkelaars Q."/>
            <person name="Jourda C."/>
            <person name="Duchesne M."/>
            <person name="Belahbib H."/>
            <person name="Rocher C."/>
            <person name="Selva M."/>
            <person name="Riesgo A."/>
            <person name="Vervoort M."/>
            <person name="Leys S.P."/>
            <person name="Kodjabachian L."/>
            <person name="Le Bivic A."/>
            <person name="Borchiellini C."/>
            <person name="Claverie J.M."/>
            <person name="Renard E."/>
        </authorList>
    </citation>
    <scope>NUCLEOTIDE SEQUENCE [LARGE SCALE GENOMIC DNA]</scope>
    <source>
        <strain evidence="3">SPO-2</strain>
    </source>
</reference>
<dbReference type="PANTHER" id="PTHR28626:SF3">
    <property type="entry name" value="SRR1-LIKE PROTEIN"/>
    <property type="match status" value="1"/>
</dbReference>
<keyword evidence="4" id="KW-1185">Reference proteome</keyword>
<gene>
    <name evidence="3" type="ORF">LOD99_11639</name>
</gene>
<sequence>MEEDGFTLVTNKKRKLKKAKFIPHKGYSPHDLAAGFSKEELKASVEKCYQELMNSPFIQEIDLIVDKLKELNPKSIVCYALGKIDNLYCQAPKYQLAMLLHIKYRLKIEKALVFDPVLTEVELNAIQGFKIERILVNEEGRRLVEERTLFIIFHGEKFLFENLINTNRFCKQNIIILGNDLKHVLENQLSAGINSVQILNSFYRETIFDSCVLQWF</sequence>
<accession>A0AAV7JKG0</accession>
<protein>
    <submittedName>
        <fullName evidence="3">SRR1-like protein isoform X1</fullName>
    </submittedName>
</protein>
<name>A0AAV7JKG0_9METZ</name>
<evidence type="ECO:0000313" key="3">
    <source>
        <dbReference type="EMBL" id="KAI6649272.1"/>
    </source>
</evidence>
<dbReference type="Proteomes" id="UP001165289">
    <property type="component" value="Unassembled WGS sequence"/>
</dbReference>
<dbReference type="AlphaFoldDB" id="A0AAV7JKG0"/>
<feature type="domain" description="SRR1-like" evidence="2">
    <location>
        <begin position="67"/>
        <end position="194"/>
    </location>
</feature>
<dbReference type="Pfam" id="PF07985">
    <property type="entry name" value="SRR1"/>
    <property type="match status" value="1"/>
</dbReference>
<dbReference type="GO" id="GO:0005737">
    <property type="term" value="C:cytoplasm"/>
    <property type="evidence" value="ECO:0007669"/>
    <property type="project" value="TreeGrafter"/>
</dbReference>
<organism evidence="3 4">
    <name type="scientific">Oopsacas minuta</name>
    <dbReference type="NCBI Taxonomy" id="111878"/>
    <lineage>
        <taxon>Eukaryota</taxon>
        <taxon>Metazoa</taxon>
        <taxon>Porifera</taxon>
        <taxon>Hexactinellida</taxon>
        <taxon>Hexasterophora</taxon>
        <taxon>Lyssacinosida</taxon>
        <taxon>Leucopsacidae</taxon>
        <taxon>Oopsacas</taxon>
    </lineage>
</organism>
<dbReference type="InterPro" id="IPR012942">
    <property type="entry name" value="SRR1-like"/>
</dbReference>